<evidence type="ECO:0000256" key="1">
    <source>
        <dbReference type="SAM" id="SignalP"/>
    </source>
</evidence>
<accession>A0ABT3R6D8</accession>
<name>A0ABT3R6D8_9HYPH</name>
<evidence type="ECO:0000313" key="3">
    <source>
        <dbReference type="EMBL" id="MCX2724851.1"/>
    </source>
</evidence>
<dbReference type="Pfam" id="PF07007">
    <property type="entry name" value="LprI"/>
    <property type="match status" value="1"/>
</dbReference>
<dbReference type="Proteomes" id="UP001300261">
    <property type="component" value="Unassembled WGS sequence"/>
</dbReference>
<protein>
    <submittedName>
        <fullName evidence="3">Lysozyme inhibitor LprI family protein</fullName>
    </submittedName>
</protein>
<dbReference type="InterPro" id="IPR009739">
    <property type="entry name" value="LprI-like_N"/>
</dbReference>
<dbReference type="EMBL" id="JAPEVI010000003">
    <property type="protein sequence ID" value="MCX2724851.1"/>
    <property type="molecule type" value="Genomic_DNA"/>
</dbReference>
<evidence type="ECO:0000259" key="2">
    <source>
        <dbReference type="Pfam" id="PF07007"/>
    </source>
</evidence>
<feature type="domain" description="Lysozyme inhibitor LprI-like N-terminal" evidence="2">
    <location>
        <begin position="40"/>
        <end position="132"/>
    </location>
</feature>
<evidence type="ECO:0000313" key="4">
    <source>
        <dbReference type="Proteomes" id="UP001300261"/>
    </source>
</evidence>
<comment type="caution">
    <text evidence="3">The sequence shown here is derived from an EMBL/GenBank/DDBJ whole genome shotgun (WGS) entry which is preliminary data.</text>
</comment>
<feature type="signal peptide" evidence="1">
    <location>
        <begin position="1"/>
        <end position="26"/>
    </location>
</feature>
<keyword evidence="4" id="KW-1185">Reference proteome</keyword>
<feature type="chain" id="PRO_5047294338" evidence="1">
    <location>
        <begin position="27"/>
        <end position="141"/>
    </location>
</feature>
<dbReference type="RefSeq" id="WP_265965187.1">
    <property type="nucleotide sequence ID" value="NZ_JAPEVI010000003.1"/>
</dbReference>
<organism evidence="3 4">
    <name type="scientific">Roseibium salinum</name>
    <dbReference type="NCBI Taxonomy" id="1604349"/>
    <lineage>
        <taxon>Bacteria</taxon>
        <taxon>Pseudomonadati</taxon>
        <taxon>Pseudomonadota</taxon>
        <taxon>Alphaproteobacteria</taxon>
        <taxon>Hyphomicrobiales</taxon>
        <taxon>Stappiaceae</taxon>
        <taxon>Roseibium</taxon>
    </lineage>
</organism>
<dbReference type="Gene3D" id="1.20.1270.180">
    <property type="match status" value="1"/>
</dbReference>
<sequence>MLKPVHVTAIAAGLVALVPLNAPARAQENIDCGYPLNNSERTYCAEKALGEAEADMKAAYERLYEKLVEMDDELPEHLKGSPNALEEAQEAWKAFSDKDCAAYSFPFRGGTRGEELYRNCLIVLTIKRAEDLKATVDDYGN</sequence>
<gene>
    <name evidence="3" type="ORF">ON753_21170</name>
</gene>
<proteinExistence type="predicted"/>
<keyword evidence="1" id="KW-0732">Signal</keyword>
<reference evidence="3 4" key="1">
    <citation type="journal article" date="2016" name="Int. J. Syst. Evol. Microbiol.">
        <title>Labrenzia salina sp. nov., isolated from the rhizosphere of the halophyte Arthrocnemum macrostachyum.</title>
        <authorList>
            <person name="Camacho M."/>
            <person name="Redondo-Gomez S."/>
            <person name="Rodriguez-Llorente I."/>
            <person name="Rohde M."/>
            <person name="Sproer C."/>
            <person name="Schumann P."/>
            <person name="Klenk H.P."/>
            <person name="Montero-Calasanz M.D.C."/>
        </authorList>
    </citation>
    <scope>NUCLEOTIDE SEQUENCE [LARGE SCALE GENOMIC DNA]</scope>
    <source>
        <strain evidence="3 4">DSM 29163</strain>
    </source>
</reference>